<evidence type="ECO:0008006" key="4">
    <source>
        <dbReference type="Google" id="ProtNLM"/>
    </source>
</evidence>
<evidence type="ECO:0000313" key="3">
    <source>
        <dbReference type="Proteomes" id="UP000317839"/>
    </source>
</evidence>
<reference evidence="2 3" key="1">
    <citation type="submission" date="2019-06" db="EMBL/GenBank/DDBJ databases">
        <title>Draft genome of Aliikangiella marina GYP-15.</title>
        <authorList>
            <person name="Wang G."/>
        </authorList>
    </citation>
    <scope>NUCLEOTIDE SEQUENCE [LARGE SCALE GENOMIC DNA]</scope>
    <source>
        <strain evidence="2 3">GYP-15</strain>
    </source>
</reference>
<gene>
    <name evidence="2" type="ORF">FLL45_00665</name>
</gene>
<keyword evidence="3" id="KW-1185">Reference proteome</keyword>
<dbReference type="InterPro" id="IPR035242">
    <property type="entry name" value="DUF5329"/>
</dbReference>
<feature type="signal peptide" evidence="1">
    <location>
        <begin position="1"/>
        <end position="24"/>
    </location>
</feature>
<keyword evidence="1" id="KW-0732">Signal</keyword>
<dbReference type="EMBL" id="VIKR01000001">
    <property type="protein sequence ID" value="TQV76508.1"/>
    <property type="molecule type" value="Genomic_DNA"/>
</dbReference>
<evidence type="ECO:0000313" key="2">
    <source>
        <dbReference type="EMBL" id="TQV76508.1"/>
    </source>
</evidence>
<protein>
    <recommendedName>
        <fullName evidence="4">DUF5329 domain-containing protein</fullName>
    </recommendedName>
</protein>
<dbReference type="OrthoDB" id="344871at2"/>
<sequence length="126" mass="14639">MSVTKVLKLITTLFLLSLSQIASADMQSEIEHLLGYVKSTDCVYERNGKKHNGAEAHKHILRKYDYYEDDIESTEDFIKYSATKSNMSGKFYLIHCPNQPTLTSQAWLLQELSEYRQERIQQSRAE</sequence>
<dbReference type="AlphaFoldDB" id="A0A545TH39"/>
<feature type="chain" id="PRO_5021886747" description="DUF5329 domain-containing protein" evidence="1">
    <location>
        <begin position="25"/>
        <end position="126"/>
    </location>
</feature>
<evidence type="ECO:0000256" key="1">
    <source>
        <dbReference type="SAM" id="SignalP"/>
    </source>
</evidence>
<dbReference type="Pfam" id="PF17263">
    <property type="entry name" value="DUF5329"/>
    <property type="match status" value="1"/>
</dbReference>
<name>A0A545TH39_9GAMM</name>
<proteinExistence type="predicted"/>
<dbReference type="Proteomes" id="UP000317839">
    <property type="component" value="Unassembled WGS sequence"/>
</dbReference>
<organism evidence="2 3">
    <name type="scientific">Aliikangiella marina</name>
    <dbReference type="NCBI Taxonomy" id="1712262"/>
    <lineage>
        <taxon>Bacteria</taxon>
        <taxon>Pseudomonadati</taxon>
        <taxon>Pseudomonadota</taxon>
        <taxon>Gammaproteobacteria</taxon>
        <taxon>Oceanospirillales</taxon>
        <taxon>Pleioneaceae</taxon>
        <taxon>Aliikangiella</taxon>
    </lineage>
</organism>
<comment type="caution">
    <text evidence="2">The sequence shown here is derived from an EMBL/GenBank/DDBJ whole genome shotgun (WGS) entry which is preliminary data.</text>
</comment>
<accession>A0A545TH39</accession>